<comment type="caution">
    <text evidence="8">The sequence shown here is derived from an EMBL/GenBank/DDBJ whole genome shotgun (WGS) entry which is preliminary data.</text>
</comment>
<dbReference type="Gene3D" id="3.80.30.20">
    <property type="entry name" value="tm_1862 like domain"/>
    <property type="match status" value="1"/>
</dbReference>
<dbReference type="GO" id="GO:0046872">
    <property type="term" value="F:metal ion binding"/>
    <property type="evidence" value="ECO:0007669"/>
    <property type="project" value="UniProtKB-KW"/>
</dbReference>
<dbReference type="SMART" id="SM00729">
    <property type="entry name" value="Elp3"/>
    <property type="match status" value="1"/>
</dbReference>
<dbReference type="SFLD" id="SFLDS00029">
    <property type="entry name" value="Radical_SAM"/>
    <property type="match status" value="1"/>
</dbReference>
<dbReference type="InterPro" id="IPR023404">
    <property type="entry name" value="rSAM_horseshoe"/>
</dbReference>
<dbReference type="InterPro" id="IPR007197">
    <property type="entry name" value="rSAM"/>
</dbReference>
<name>A0A9E2NPJ5_9BACE</name>
<feature type="domain" description="Radical SAM core" evidence="7">
    <location>
        <begin position="16"/>
        <end position="259"/>
    </location>
</feature>
<keyword evidence="3" id="KW-0949">S-adenosyl-L-methionine</keyword>
<evidence type="ECO:0000256" key="4">
    <source>
        <dbReference type="ARBA" id="ARBA00022723"/>
    </source>
</evidence>
<dbReference type="InterPro" id="IPR005911">
    <property type="entry name" value="YhcC-like"/>
</dbReference>
<dbReference type="Pfam" id="PF16199">
    <property type="entry name" value="Radical_SAM_C"/>
    <property type="match status" value="1"/>
</dbReference>
<sequence>MNTLPYNDYGTWLRSRFPFKVQKISVDAGFTCPNRDGRISSGGCTFCNNDTFNPSYCDKDRSVKEQLDTGKRFFARKYPDMRYLAYFQAFTNTYAPLDTLKRLYEEALNTEDVVGIVIGTRPDCVSPTLLDYLAALAQQSFVSVEYGIESTNDATLKRINRGHTFDCTRSAIAETAARGIITGGHVILGLPGETREDIWRQAADISSLPLDTLKLHQLQLIRGTRMAREYRERPEDFHLFGVDEYLETVVGYIERLRPDIVLERFLSQSPRELLVAPDWGLKNYEFTHRLQRRMRELDTYQGKKYVDMCGKNITFVAYLPKQG</sequence>
<organism evidence="8 9">
    <name type="scientific">Candidatus Bacteroides intestinipullorum</name>
    <dbReference type="NCBI Taxonomy" id="2838471"/>
    <lineage>
        <taxon>Bacteria</taxon>
        <taxon>Pseudomonadati</taxon>
        <taxon>Bacteroidota</taxon>
        <taxon>Bacteroidia</taxon>
        <taxon>Bacteroidales</taxon>
        <taxon>Bacteroidaceae</taxon>
        <taxon>Bacteroides</taxon>
    </lineage>
</organism>
<comment type="cofactor">
    <cofactor evidence="1">
        <name>[4Fe-4S] cluster</name>
        <dbReference type="ChEBI" id="CHEBI:49883"/>
    </cofactor>
</comment>
<evidence type="ECO:0000256" key="3">
    <source>
        <dbReference type="ARBA" id="ARBA00022691"/>
    </source>
</evidence>
<evidence type="ECO:0000256" key="2">
    <source>
        <dbReference type="ARBA" id="ARBA00022485"/>
    </source>
</evidence>
<dbReference type="PANTHER" id="PTHR11135">
    <property type="entry name" value="HISTONE ACETYLTRANSFERASE-RELATED"/>
    <property type="match status" value="1"/>
</dbReference>
<keyword evidence="4" id="KW-0479">Metal-binding</keyword>
<evidence type="ECO:0000256" key="5">
    <source>
        <dbReference type="ARBA" id="ARBA00023004"/>
    </source>
</evidence>
<dbReference type="InterPro" id="IPR032432">
    <property type="entry name" value="Radical_SAM_C"/>
</dbReference>
<dbReference type="CDD" id="cd01335">
    <property type="entry name" value="Radical_SAM"/>
    <property type="match status" value="1"/>
</dbReference>
<dbReference type="AlphaFoldDB" id="A0A9E2NPJ5"/>
<dbReference type="NCBIfam" id="TIGR01212">
    <property type="entry name" value="TIGR01212 family radical SAM protein"/>
    <property type="match status" value="1"/>
</dbReference>
<keyword evidence="2" id="KW-0004">4Fe-4S</keyword>
<dbReference type="PROSITE" id="PS51918">
    <property type="entry name" value="RADICAL_SAM"/>
    <property type="match status" value="1"/>
</dbReference>
<dbReference type="SUPFAM" id="SSF102114">
    <property type="entry name" value="Radical SAM enzymes"/>
    <property type="match status" value="1"/>
</dbReference>
<dbReference type="SFLD" id="SFLDG01086">
    <property type="entry name" value="elongater_protein-like"/>
    <property type="match status" value="1"/>
</dbReference>
<evidence type="ECO:0000313" key="9">
    <source>
        <dbReference type="Proteomes" id="UP000824236"/>
    </source>
</evidence>
<dbReference type="GO" id="GO:0003824">
    <property type="term" value="F:catalytic activity"/>
    <property type="evidence" value="ECO:0007669"/>
    <property type="project" value="InterPro"/>
</dbReference>
<dbReference type="InterPro" id="IPR058240">
    <property type="entry name" value="rSAM_sf"/>
</dbReference>
<dbReference type="Proteomes" id="UP000824236">
    <property type="component" value="Unassembled WGS sequence"/>
</dbReference>
<reference evidence="8" key="2">
    <citation type="submission" date="2021-04" db="EMBL/GenBank/DDBJ databases">
        <authorList>
            <person name="Gilroy R."/>
        </authorList>
    </citation>
    <scope>NUCLEOTIDE SEQUENCE</scope>
    <source>
        <strain evidence="8">B3-3758</strain>
    </source>
</reference>
<dbReference type="PANTHER" id="PTHR11135:SF1">
    <property type="entry name" value="PROTEIN YHCC"/>
    <property type="match status" value="1"/>
</dbReference>
<evidence type="ECO:0000259" key="7">
    <source>
        <dbReference type="PROSITE" id="PS51918"/>
    </source>
</evidence>
<proteinExistence type="predicted"/>
<dbReference type="SFLD" id="SFLDG01091">
    <property type="entry name" value="uncharacterized_CHP01210-like"/>
    <property type="match status" value="1"/>
</dbReference>
<protein>
    <submittedName>
        <fullName evidence="8">TIGR01212 family radical SAM protein</fullName>
    </submittedName>
</protein>
<dbReference type="GO" id="GO:0051539">
    <property type="term" value="F:4 iron, 4 sulfur cluster binding"/>
    <property type="evidence" value="ECO:0007669"/>
    <property type="project" value="UniProtKB-KW"/>
</dbReference>
<keyword evidence="6" id="KW-0411">Iron-sulfur</keyword>
<dbReference type="InterPro" id="IPR006638">
    <property type="entry name" value="Elp3/MiaA/NifB-like_rSAM"/>
</dbReference>
<keyword evidence="5" id="KW-0408">Iron</keyword>
<dbReference type="Pfam" id="PF04055">
    <property type="entry name" value="Radical_SAM"/>
    <property type="match status" value="1"/>
</dbReference>
<dbReference type="EMBL" id="JAHLFO010000160">
    <property type="protein sequence ID" value="MBU3815144.1"/>
    <property type="molecule type" value="Genomic_DNA"/>
</dbReference>
<gene>
    <name evidence="8" type="ORF">H9791_11735</name>
</gene>
<evidence type="ECO:0000313" key="8">
    <source>
        <dbReference type="EMBL" id="MBU3815144.1"/>
    </source>
</evidence>
<evidence type="ECO:0000256" key="1">
    <source>
        <dbReference type="ARBA" id="ARBA00001966"/>
    </source>
</evidence>
<reference evidence="8" key="1">
    <citation type="journal article" date="2021" name="PeerJ">
        <title>Extensive microbial diversity within the chicken gut microbiome revealed by metagenomics and culture.</title>
        <authorList>
            <person name="Gilroy R."/>
            <person name="Ravi A."/>
            <person name="Getino M."/>
            <person name="Pursley I."/>
            <person name="Horton D.L."/>
            <person name="Alikhan N.F."/>
            <person name="Baker D."/>
            <person name="Gharbi K."/>
            <person name="Hall N."/>
            <person name="Watson M."/>
            <person name="Adriaenssens E.M."/>
            <person name="Foster-Nyarko E."/>
            <person name="Jarju S."/>
            <person name="Secka A."/>
            <person name="Antonio M."/>
            <person name="Oren A."/>
            <person name="Chaudhuri R.R."/>
            <person name="La Ragione R."/>
            <person name="Hildebrand F."/>
            <person name="Pallen M.J."/>
        </authorList>
    </citation>
    <scope>NUCLEOTIDE SEQUENCE</scope>
    <source>
        <strain evidence="8">B3-3758</strain>
    </source>
</reference>
<accession>A0A9E2NPJ5</accession>
<dbReference type="InterPro" id="IPR039661">
    <property type="entry name" value="ELP3"/>
</dbReference>
<evidence type="ECO:0000256" key="6">
    <source>
        <dbReference type="ARBA" id="ARBA00023014"/>
    </source>
</evidence>